<comment type="caution">
    <text evidence="1">The sequence shown here is derived from an EMBL/GenBank/DDBJ whole genome shotgun (WGS) entry which is preliminary data.</text>
</comment>
<dbReference type="AlphaFoldDB" id="A0AA35V4F2"/>
<organism evidence="1 2">
    <name type="scientific">Brytella acorum</name>
    <dbReference type="NCBI Taxonomy" id="2959299"/>
    <lineage>
        <taxon>Bacteria</taxon>
        <taxon>Pseudomonadati</taxon>
        <taxon>Pseudomonadota</taxon>
        <taxon>Alphaproteobacteria</taxon>
        <taxon>Acetobacterales</taxon>
        <taxon>Acetobacteraceae</taxon>
        <taxon>Brytella</taxon>
    </lineage>
</organism>
<reference evidence="1" key="1">
    <citation type="submission" date="2023-03" db="EMBL/GenBank/DDBJ databases">
        <authorList>
            <person name="Cleenwerck I."/>
        </authorList>
    </citation>
    <scope>NUCLEOTIDE SEQUENCE</scope>
    <source>
        <strain evidence="1">LMG 32879</strain>
    </source>
</reference>
<evidence type="ECO:0000313" key="1">
    <source>
        <dbReference type="EMBL" id="CAI9122430.1"/>
    </source>
</evidence>
<dbReference type="RefSeq" id="WP_289844022.1">
    <property type="nucleotide sequence ID" value="NZ_CATKSH010000067.1"/>
</dbReference>
<accession>A0AA35V4F2</accession>
<sequence length="200" mass="21789">MLSAASPHGAGVVYHQGVNISDVASRVGQGVQFTVTGLKQLDQLSSDWKKCFKEAFDPKTIALGSSKDVTKEIYIAAAYIHFRATLEQASVNLRNDVKTSHIPNQSVTEARYLAQRSGIGKAFTRHLARTAYGQVHKEQVARAGKTYARDETSRMKAGPATAIFQTVFSSSFGQNGHQYDFLALINEPAGWLALADKLSI</sequence>
<dbReference type="Proteomes" id="UP001176960">
    <property type="component" value="Unassembled WGS sequence"/>
</dbReference>
<evidence type="ECO:0000313" key="2">
    <source>
        <dbReference type="Proteomes" id="UP001176960"/>
    </source>
</evidence>
<name>A0AA35V4F2_9PROT</name>
<gene>
    <name evidence="1" type="ORF">LMG32879_003297</name>
</gene>
<protein>
    <submittedName>
        <fullName evidence="1">Uncharacterized protein</fullName>
    </submittedName>
</protein>
<keyword evidence="2" id="KW-1185">Reference proteome</keyword>
<proteinExistence type="predicted"/>
<dbReference type="EMBL" id="CATKSH010000067">
    <property type="protein sequence ID" value="CAI9122430.1"/>
    <property type="molecule type" value="Genomic_DNA"/>
</dbReference>